<proteinExistence type="inferred from homology"/>
<evidence type="ECO:0000256" key="3">
    <source>
        <dbReference type="ARBA" id="ARBA00022722"/>
    </source>
</evidence>
<gene>
    <name evidence="7" type="primary">ruvX</name>
    <name evidence="7" type="ORF">ENH14_02465</name>
</gene>
<evidence type="ECO:0000256" key="5">
    <source>
        <dbReference type="HAMAP-Rule" id="MF_00651"/>
    </source>
</evidence>
<comment type="function">
    <text evidence="5">Could be a nuclease involved in processing of the 5'-end of pre-16S rRNA.</text>
</comment>
<dbReference type="HAMAP" id="MF_00651">
    <property type="entry name" value="Nuclease_YqgF"/>
    <property type="match status" value="1"/>
</dbReference>
<evidence type="ECO:0000256" key="4">
    <source>
        <dbReference type="ARBA" id="ARBA00022801"/>
    </source>
</evidence>
<dbReference type="InterPro" id="IPR037027">
    <property type="entry name" value="YqgF/RNaseH-like_dom_sf"/>
</dbReference>
<dbReference type="InterPro" id="IPR006641">
    <property type="entry name" value="YqgF/RNaseH-like_dom"/>
</dbReference>
<reference evidence="7" key="1">
    <citation type="journal article" date="2020" name="mSystems">
        <title>Genome- and Community-Level Interaction Insights into Carbon Utilization and Element Cycling Functions of Hydrothermarchaeota in Hydrothermal Sediment.</title>
        <authorList>
            <person name="Zhou Z."/>
            <person name="Liu Y."/>
            <person name="Xu W."/>
            <person name="Pan J."/>
            <person name="Luo Z.H."/>
            <person name="Li M."/>
        </authorList>
    </citation>
    <scope>NUCLEOTIDE SEQUENCE [LARGE SCALE GENOMIC DNA]</scope>
    <source>
        <strain evidence="7">HyVt-28</strain>
    </source>
</reference>
<dbReference type="InterPro" id="IPR012337">
    <property type="entry name" value="RNaseH-like_sf"/>
</dbReference>
<keyword evidence="2 5" id="KW-0690">Ribosome biogenesis</keyword>
<dbReference type="GO" id="GO:0004518">
    <property type="term" value="F:nuclease activity"/>
    <property type="evidence" value="ECO:0007669"/>
    <property type="project" value="UniProtKB-KW"/>
</dbReference>
<keyword evidence="1 5" id="KW-0963">Cytoplasm</keyword>
<dbReference type="EMBL" id="DRDR01000104">
    <property type="protein sequence ID" value="HDL60299.1"/>
    <property type="molecule type" value="Genomic_DNA"/>
</dbReference>
<keyword evidence="3 5" id="KW-0540">Nuclease</keyword>
<comment type="caution">
    <text evidence="7">The sequence shown here is derived from an EMBL/GenBank/DDBJ whole genome shotgun (WGS) entry which is preliminary data.</text>
</comment>
<dbReference type="NCBIfam" id="TIGR00250">
    <property type="entry name" value="RNAse_H_YqgF"/>
    <property type="match status" value="1"/>
</dbReference>
<dbReference type="Pfam" id="PF03652">
    <property type="entry name" value="RuvX"/>
    <property type="match status" value="1"/>
</dbReference>
<dbReference type="SMART" id="SM00732">
    <property type="entry name" value="YqgFc"/>
    <property type="match status" value="1"/>
</dbReference>
<dbReference type="InterPro" id="IPR005227">
    <property type="entry name" value="YqgF"/>
</dbReference>
<dbReference type="GO" id="GO:0016788">
    <property type="term" value="F:hydrolase activity, acting on ester bonds"/>
    <property type="evidence" value="ECO:0007669"/>
    <property type="project" value="UniProtKB-UniRule"/>
</dbReference>
<dbReference type="AlphaFoldDB" id="A0A7V0LUR9"/>
<feature type="domain" description="YqgF/RNase H-like" evidence="6">
    <location>
        <begin position="2"/>
        <end position="101"/>
    </location>
</feature>
<evidence type="ECO:0000259" key="6">
    <source>
        <dbReference type="SMART" id="SM00732"/>
    </source>
</evidence>
<comment type="similarity">
    <text evidence="5">Belongs to the YqgF HJR family.</text>
</comment>
<dbReference type="PANTHER" id="PTHR33317:SF4">
    <property type="entry name" value="POLYNUCLEOTIDYL TRANSFERASE, RIBONUCLEASE H-LIKE SUPERFAMILY PROTEIN"/>
    <property type="match status" value="1"/>
</dbReference>
<accession>A0A7V0LUR9</accession>
<dbReference type="CDD" id="cd16964">
    <property type="entry name" value="YqgF"/>
    <property type="match status" value="1"/>
</dbReference>
<dbReference type="GO" id="GO:0005829">
    <property type="term" value="C:cytosol"/>
    <property type="evidence" value="ECO:0007669"/>
    <property type="project" value="TreeGrafter"/>
</dbReference>
<keyword evidence="4 5" id="KW-0378">Hydrolase</keyword>
<comment type="subcellular location">
    <subcellularLocation>
        <location evidence="5">Cytoplasm</location>
    </subcellularLocation>
</comment>
<dbReference type="GO" id="GO:0000967">
    <property type="term" value="P:rRNA 5'-end processing"/>
    <property type="evidence" value="ECO:0007669"/>
    <property type="project" value="UniProtKB-UniRule"/>
</dbReference>
<dbReference type="Gene3D" id="3.30.420.140">
    <property type="entry name" value="YqgF/RNase H-like domain"/>
    <property type="match status" value="1"/>
</dbReference>
<evidence type="ECO:0000313" key="7">
    <source>
        <dbReference type="EMBL" id="HDL60299.1"/>
    </source>
</evidence>
<evidence type="ECO:0000256" key="2">
    <source>
        <dbReference type="ARBA" id="ARBA00022517"/>
    </source>
</evidence>
<protein>
    <recommendedName>
        <fullName evidence="5">Putative pre-16S rRNA nuclease</fullName>
        <ecNumber evidence="5">3.1.-.-</ecNumber>
    </recommendedName>
</protein>
<dbReference type="Proteomes" id="UP000886381">
    <property type="component" value="Unassembled WGS sequence"/>
</dbReference>
<dbReference type="EC" id="3.1.-.-" evidence="5"/>
<evidence type="ECO:0000256" key="1">
    <source>
        <dbReference type="ARBA" id="ARBA00022490"/>
    </source>
</evidence>
<sequence length="145" mass="16586">MSRILAIDFGLKRIGLAISDELKLIAVPYKAIPNDENALSEIIKIIDVEDVNEIIIGLPLNLNGREGDIARKVRQFGGELKKHLKNISIKFFDERFTSKMAEKKFIEKKKKIPLGDKNKKEIDKLAAAYLLQNYLDLRYLENEST</sequence>
<organism evidence="7">
    <name type="scientific">candidate division WOR-3 bacterium</name>
    <dbReference type="NCBI Taxonomy" id="2052148"/>
    <lineage>
        <taxon>Bacteria</taxon>
        <taxon>Bacteria division WOR-3</taxon>
    </lineage>
</organism>
<dbReference type="SUPFAM" id="SSF53098">
    <property type="entry name" value="Ribonuclease H-like"/>
    <property type="match status" value="1"/>
</dbReference>
<name>A0A7V0LUR9_UNCW3</name>
<dbReference type="PANTHER" id="PTHR33317">
    <property type="entry name" value="POLYNUCLEOTIDYL TRANSFERASE, RIBONUCLEASE H-LIKE SUPERFAMILY PROTEIN"/>
    <property type="match status" value="1"/>
</dbReference>